<comment type="caution">
    <text evidence="12">The sequence shown here is derived from an EMBL/GenBank/DDBJ whole genome shotgun (WGS) entry which is preliminary data.</text>
</comment>
<evidence type="ECO:0000256" key="6">
    <source>
        <dbReference type="ARBA" id="ARBA00022985"/>
    </source>
</evidence>
<keyword evidence="8 9" id="KW-0472">Membrane</keyword>
<evidence type="ECO:0000256" key="3">
    <source>
        <dbReference type="ARBA" id="ARBA00022676"/>
    </source>
</evidence>
<sequence length="830" mass="92762">MHAIETSHASTADTAKIVAKTRRTPSITLILPAYNEAEVIADAIMEADSALSSITHRYEIIVVDDGSSDATAEIVREFAKFIHSLRLIQHPHNQGYGAAIRSGFSAAQCDLVAFTDADCQFDLTELDRFVLLSERYDVVCGYRIDRKDSSLRCLYSKVYNLLVRAMLSTGVRDVDCALKMFDVNVAKKLRITGDGFLVNSEMLTQANRLGHSVVEVGVSHRPRTLGQSTVSIKHIPKVLTSLVRYSWNEVQFPPQTLMDRRNSETTSSGCFGLNPSWLQIGLIFIAAVFMFANLEYPLIDRDETRYAEIPREMIATGNWVLPQLNFETYYDKPPLLYWLCAISFQLFGISEASARFVPALAAICTLASTMFFGSRLFGRTVGLYAGVVLMLSVGFAFTSRYLLLDGVLALFVSLSLFTSLEAIRNPTATVGKGSLHLGWWILSGVCIGLAFLTKGPIAIVLWLPPVLAMTWVSEAHARPRWWHYGVLGGVASMIAAPWFLMVHLEDPAFLHEFFYRHNIARFAGEFHPKPIWYFLPVLLIAGHPWSFLTIPYAKFLLSRDERSRRQRPPAVGYLLLWSGWCFTFFSLSSCKLPTYLLPAAPALALLVGHYLHTVLADASHPEQHFFARFWSARSATATTCFAGVAFVIYVMIYTDDATVVLFAWAMLWAALLISSLVLMADRHQVRIAWGTSAVVAFLFAVMVMHQMIPAYSRSQTLFGASSPVAKQLGVDESTPIATIEHEFSEVPFYLNRANIAHFARLSDQGIKRFLLRNSNCILIVDSHIAIEALRDQLPAKSKIVPLLQRGPATLYRVSTVPNVEQLAQRETRSR</sequence>
<feature type="transmembrane region" description="Helical" evidence="9">
    <location>
        <begin position="570"/>
        <end position="589"/>
    </location>
</feature>
<evidence type="ECO:0000313" key="12">
    <source>
        <dbReference type="EMBL" id="ELP33129.1"/>
    </source>
</evidence>
<feature type="transmembrane region" description="Helical" evidence="9">
    <location>
        <begin position="687"/>
        <end position="708"/>
    </location>
</feature>
<dbReference type="PANTHER" id="PTHR48090:SF3">
    <property type="entry name" value="UNDECAPRENYL-PHOSPHATE 4-DEOXY-4-FORMAMIDO-L-ARABINOSE TRANSFERASE"/>
    <property type="match status" value="1"/>
</dbReference>
<feature type="transmembrane region" description="Helical" evidence="9">
    <location>
        <begin position="277"/>
        <end position="296"/>
    </location>
</feature>
<dbReference type="RefSeq" id="WP_007337933.1">
    <property type="nucleotide sequence ID" value="NZ_AMWG01000075.1"/>
</dbReference>
<evidence type="ECO:0000256" key="8">
    <source>
        <dbReference type="ARBA" id="ARBA00023136"/>
    </source>
</evidence>
<feature type="transmembrane region" description="Helical" evidence="9">
    <location>
        <begin position="531"/>
        <end position="550"/>
    </location>
</feature>
<dbReference type="InterPro" id="IPR001173">
    <property type="entry name" value="Glyco_trans_2-like"/>
</dbReference>
<dbReference type="GO" id="GO:0012505">
    <property type="term" value="C:endomembrane system"/>
    <property type="evidence" value="ECO:0007669"/>
    <property type="project" value="UniProtKB-SubCell"/>
</dbReference>
<keyword evidence="3" id="KW-0328">Glycosyltransferase</keyword>
<dbReference type="Proteomes" id="UP000010959">
    <property type="component" value="Unassembled WGS sequence"/>
</dbReference>
<feature type="domain" description="Glycosyltransferase 2-like" evidence="10">
    <location>
        <begin position="29"/>
        <end position="189"/>
    </location>
</feature>
<feature type="transmembrane region" description="Helical" evidence="9">
    <location>
        <begin position="595"/>
        <end position="615"/>
    </location>
</feature>
<keyword evidence="7 9" id="KW-1133">Transmembrane helix</keyword>
<evidence type="ECO:0000256" key="9">
    <source>
        <dbReference type="SAM" id="Phobius"/>
    </source>
</evidence>
<evidence type="ECO:0000313" key="13">
    <source>
        <dbReference type="Proteomes" id="UP000010959"/>
    </source>
</evidence>
<dbReference type="InterPro" id="IPR029044">
    <property type="entry name" value="Nucleotide-diphossugar_trans"/>
</dbReference>
<dbReference type="InterPro" id="IPR050256">
    <property type="entry name" value="Glycosyltransferase_2"/>
</dbReference>
<dbReference type="Pfam" id="PF02366">
    <property type="entry name" value="PMT"/>
    <property type="match status" value="1"/>
</dbReference>
<evidence type="ECO:0000256" key="1">
    <source>
        <dbReference type="ARBA" id="ARBA00004127"/>
    </source>
</evidence>
<feature type="transmembrane region" description="Helical" evidence="9">
    <location>
        <begin position="435"/>
        <end position="451"/>
    </location>
</feature>
<comment type="subcellular location">
    <subcellularLocation>
        <location evidence="1">Endomembrane system</location>
        <topology evidence="1">Multi-pass membrane protein</topology>
    </subcellularLocation>
</comment>
<feature type="domain" description="ArnT-like N-terminal" evidence="11">
    <location>
        <begin position="302"/>
        <end position="509"/>
    </location>
</feature>
<keyword evidence="5 9" id="KW-0812">Transmembrane</keyword>
<dbReference type="Pfam" id="PF00535">
    <property type="entry name" value="Glycos_transf_2"/>
    <property type="match status" value="1"/>
</dbReference>
<evidence type="ECO:0000256" key="5">
    <source>
        <dbReference type="ARBA" id="ARBA00022692"/>
    </source>
</evidence>
<evidence type="ECO:0000259" key="10">
    <source>
        <dbReference type="Pfam" id="PF00535"/>
    </source>
</evidence>
<keyword evidence="2" id="KW-1003">Cell membrane</keyword>
<dbReference type="EMBL" id="AMWG01000075">
    <property type="protein sequence ID" value="ELP33129.1"/>
    <property type="molecule type" value="Genomic_DNA"/>
</dbReference>
<feature type="transmembrane region" description="Helical" evidence="9">
    <location>
        <begin position="381"/>
        <end position="397"/>
    </location>
</feature>
<keyword evidence="6" id="KW-0448">Lipopolysaccharide biosynthesis</keyword>
<dbReference type="GO" id="GO:0006493">
    <property type="term" value="P:protein O-linked glycosylation"/>
    <property type="evidence" value="ECO:0007669"/>
    <property type="project" value="InterPro"/>
</dbReference>
<evidence type="ECO:0000256" key="7">
    <source>
        <dbReference type="ARBA" id="ARBA00022989"/>
    </source>
</evidence>
<keyword evidence="4 12" id="KW-0808">Transferase</keyword>
<dbReference type="GO" id="GO:0099621">
    <property type="term" value="F:undecaprenyl-phosphate 4-deoxy-4-formamido-L-arabinose transferase activity"/>
    <property type="evidence" value="ECO:0007669"/>
    <property type="project" value="TreeGrafter"/>
</dbReference>
<gene>
    <name evidence="12" type="ORF">RBSWK_02975</name>
</gene>
<dbReference type="GO" id="GO:0005886">
    <property type="term" value="C:plasma membrane"/>
    <property type="evidence" value="ECO:0007669"/>
    <property type="project" value="TreeGrafter"/>
</dbReference>
<dbReference type="PATRIC" id="fig|993516.3.peg.3169"/>
<feature type="transmembrane region" description="Helical" evidence="9">
    <location>
        <begin position="659"/>
        <end position="680"/>
    </location>
</feature>
<feature type="transmembrane region" description="Helical" evidence="9">
    <location>
        <begin position="635"/>
        <end position="653"/>
    </location>
</feature>
<evidence type="ECO:0000256" key="4">
    <source>
        <dbReference type="ARBA" id="ARBA00022679"/>
    </source>
</evidence>
<name>L7CFV0_RHOBT</name>
<protein>
    <submittedName>
        <fullName evidence="12">Membrane protein containing Glycosyl transferase, family 2 domain protein</fullName>
        <ecNumber evidence="12">2.-.-.-</ecNumber>
    </submittedName>
</protein>
<evidence type="ECO:0000259" key="11">
    <source>
        <dbReference type="Pfam" id="PF02366"/>
    </source>
</evidence>
<dbReference type="SUPFAM" id="SSF53448">
    <property type="entry name" value="Nucleotide-diphospho-sugar transferases"/>
    <property type="match status" value="1"/>
</dbReference>
<proteinExistence type="predicted"/>
<dbReference type="GO" id="GO:0000030">
    <property type="term" value="F:mannosyltransferase activity"/>
    <property type="evidence" value="ECO:0007669"/>
    <property type="project" value="InterPro"/>
</dbReference>
<accession>L7CFV0</accession>
<dbReference type="Gene3D" id="3.90.550.10">
    <property type="entry name" value="Spore Coat Polysaccharide Biosynthesis Protein SpsA, Chain A"/>
    <property type="match status" value="1"/>
</dbReference>
<evidence type="ECO:0000256" key="2">
    <source>
        <dbReference type="ARBA" id="ARBA00022475"/>
    </source>
</evidence>
<organism evidence="12 13">
    <name type="scientific">Rhodopirellula baltica SWK14</name>
    <dbReference type="NCBI Taxonomy" id="993516"/>
    <lineage>
        <taxon>Bacteria</taxon>
        <taxon>Pseudomonadati</taxon>
        <taxon>Planctomycetota</taxon>
        <taxon>Planctomycetia</taxon>
        <taxon>Pirellulales</taxon>
        <taxon>Pirellulaceae</taxon>
        <taxon>Rhodopirellula</taxon>
    </lineage>
</organism>
<feature type="transmembrane region" description="Helical" evidence="9">
    <location>
        <begin position="356"/>
        <end position="374"/>
    </location>
</feature>
<dbReference type="EC" id="2.-.-.-" evidence="12"/>
<feature type="transmembrane region" description="Helical" evidence="9">
    <location>
        <begin position="481"/>
        <end position="500"/>
    </location>
</feature>
<reference evidence="12 13" key="1">
    <citation type="journal article" date="2013" name="Mar. Genomics">
        <title>Expression of sulfatases in Rhodopirellula baltica and the diversity of sulfatases in the genus Rhodopirellula.</title>
        <authorList>
            <person name="Wegner C.E."/>
            <person name="Richter-Heitmann T."/>
            <person name="Klindworth A."/>
            <person name="Klockow C."/>
            <person name="Richter M."/>
            <person name="Achstetter T."/>
            <person name="Glockner F.O."/>
            <person name="Harder J."/>
        </authorList>
    </citation>
    <scope>NUCLEOTIDE SEQUENCE [LARGE SCALE GENOMIC DNA]</scope>
    <source>
        <strain evidence="12 13">SWK14</strain>
    </source>
</reference>
<dbReference type="CDD" id="cd04179">
    <property type="entry name" value="DPM_DPG-synthase_like"/>
    <property type="match status" value="1"/>
</dbReference>
<dbReference type="GO" id="GO:0009103">
    <property type="term" value="P:lipopolysaccharide biosynthetic process"/>
    <property type="evidence" value="ECO:0007669"/>
    <property type="project" value="UniProtKB-KW"/>
</dbReference>
<dbReference type="AlphaFoldDB" id="L7CFV0"/>
<dbReference type="InterPro" id="IPR003342">
    <property type="entry name" value="ArnT-like_N"/>
</dbReference>
<dbReference type="PANTHER" id="PTHR48090">
    <property type="entry name" value="UNDECAPRENYL-PHOSPHATE 4-DEOXY-4-FORMAMIDO-L-ARABINOSE TRANSFERASE-RELATED"/>
    <property type="match status" value="1"/>
</dbReference>